<reference evidence="1 2" key="1">
    <citation type="submission" date="2012-04" db="EMBL/GenBank/DDBJ databases">
        <title>Improved High-Quality Draft sequence of Leptothrix ochracea L12.</title>
        <authorList>
            <consortium name="US DOE Joint Genome Institute"/>
            <person name="Lucas S."/>
            <person name="Han J."/>
            <person name="Lapidus A."/>
            <person name="Cheng J.-F."/>
            <person name="Goodwin L."/>
            <person name="Pitluck S."/>
            <person name="Peters L."/>
            <person name="Zeytun A."/>
            <person name="Detter J.C."/>
            <person name="Han C."/>
            <person name="Tapia R."/>
            <person name="Land M."/>
            <person name="Hauser L."/>
            <person name="Kyrpides N."/>
            <person name="Ivanova N."/>
            <person name="Pagani I."/>
            <person name="Stepanauskas R."/>
            <person name="Masland D."/>
            <person name="Poulton N."/>
            <person name="Emerson D."/>
            <person name="Fleming E."/>
            <person name="Woyke T."/>
        </authorList>
    </citation>
    <scope>NUCLEOTIDE SEQUENCE [LARGE SCALE GENOMIC DNA]</scope>
    <source>
        <strain evidence="1 2">L12</strain>
    </source>
</reference>
<accession>I4Z610</accession>
<dbReference type="Proteomes" id="UP000053899">
    <property type="component" value="Unassembled WGS sequence"/>
</dbReference>
<dbReference type="AlphaFoldDB" id="I4Z610"/>
<protein>
    <recommendedName>
        <fullName evidence="3">Lipoprotein</fullName>
    </recommendedName>
</protein>
<organism evidence="1 2">
    <name type="scientific">Leptothrix ochracea L12</name>
    <dbReference type="NCBI Taxonomy" id="735332"/>
    <lineage>
        <taxon>Bacteria</taxon>
        <taxon>Pseudomonadati</taxon>
        <taxon>Pseudomonadota</taxon>
        <taxon>Betaproteobacteria</taxon>
        <taxon>Burkholderiales</taxon>
        <taxon>Sphaerotilaceae</taxon>
        <taxon>Leptothrix</taxon>
    </lineage>
</organism>
<evidence type="ECO:0000313" key="2">
    <source>
        <dbReference type="Proteomes" id="UP000053899"/>
    </source>
</evidence>
<dbReference type="PROSITE" id="PS51257">
    <property type="entry name" value="PROKAR_LIPOPROTEIN"/>
    <property type="match status" value="1"/>
</dbReference>
<keyword evidence="2" id="KW-1185">Reference proteome</keyword>
<dbReference type="HOGENOM" id="CLU_2219863_0_0_4"/>
<dbReference type="InterPro" id="IPR058979">
    <property type="entry name" value="LysC-like"/>
</dbReference>
<sequence length="107" mass="11586">MKRMLICAAVLVSGCTHYVPVVTPALRCEPAANLLQGCERPGLMPDGSTYGDLLRQSQTDRQNLQRCALQHADLVQALAVCNEEIERHNQALTQINPKTGSGKSSSP</sequence>
<evidence type="ECO:0008006" key="3">
    <source>
        <dbReference type="Google" id="ProtNLM"/>
    </source>
</evidence>
<name>I4Z610_9BURK</name>
<dbReference type="EMBL" id="JH660672">
    <property type="protein sequence ID" value="EIM31652.1"/>
    <property type="molecule type" value="Genomic_DNA"/>
</dbReference>
<evidence type="ECO:0000313" key="1">
    <source>
        <dbReference type="EMBL" id="EIM31652.1"/>
    </source>
</evidence>
<proteinExistence type="predicted"/>
<dbReference type="Pfam" id="PF23793">
    <property type="entry name" value="LysC"/>
    <property type="match status" value="1"/>
</dbReference>
<gene>
    <name evidence="1" type="ORF">LepocDRAFT_00003850</name>
</gene>